<keyword evidence="6" id="KW-0547">Nucleotide-binding</keyword>
<dbReference type="Gene3D" id="3.40.50.300">
    <property type="entry name" value="P-loop containing nucleotide triphosphate hydrolases"/>
    <property type="match status" value="2"/>
</dbReference>
<dbReference type="GO" id="GO:0005634">
    <property type="term" value="C:nucleus"/>
    <property type="evidence" value="ECO:0007669"/>
    <property type="project" value="UniProtKB-SubCell"/>
</dbReference>
<feature type="coiled-coil region" evidence="10">
    <location>
        <begin position="646"/>
        <end position="701"/>
    </location>
</feature>
<keyword evidence="8 10" id="KW-0175">Coiled coil</keyword>
<feature type="coiled-coil region" evidence="10">
    <location>
        <begin position="888"/>
        <end position="915"/>
    </location>
</feature>
<evidence type="ECO:0000256" key="9">
    <source>
        <dbReference type="ARBA" id="ARBA00023242"/>
    </source>
</evidence>
<evidence type="ECO:0000313" key="13">
    <source>
        <dbReference type="Proteomes" id="UP000000599"/>
    </source>
</evidence>
<keyword evidence="5" id="KW-0158">Chromosome</keyword>
<proteinExistence type="inferred from homology"/>
<evidence type="ECO:0000256" key="7">
    <source>
        <dbReference type="ARBA" id="ARBA00022840"/>
    </source>
</evidence>
<evidence type="ECO:0000256" key="5">
    <source>
        <dbReference type="ARBA" id="ARBA00022454"/>
    </source>
</evidence>
<dbReference type="Pfam" id="PF13476">
    <property type="entry name" value="AAA_23"/>
    <property type="match status" value="1"/>
</dbReference>
<dbReference type="Proteomes" id="UP000000599">
    <property type="component" value="Chromosome A"/>
</dbReference>
<dbReference type="eggNOG" id="KOG0979">
    <property type="taxonomic scope" value="Eukaryota"/>
</dbReference>
<dbReference type="PANTHER" id="PTHR45916:SF1">
    <property type="entry name" value="STRUCTURAL MAINTENANCE OF CHROMOSOMES PROTEIN 5"/>
    <property type="match status" value="1"/>
</dbReference>
<dbReference type="EMBL" id="CR382133">
    <property type="protein sequence ID" value="CAR65408.1"/>
    <property type="molecule type" value="Genomic_DNA"/>
</dbReference>
<sequence length="1087" mass="125830">MSDFGVVGNFSDYVNDTDERASKKRRLNWDDDKFKPGFILKVKVKNFTTYSYAEFNLSPTLNMIIGPNGTGKSTLVAAICLGLGGKIDLIKRKTMKSMIKTGQEDSTIEITLKDSEPDVYLVIQRKFTEKESVWKLNGEISDEKSIKKICKKFNIQLDNLCHFLPQERVAEFAGLSPEMLLLETQRTLGSGHLLAMHEDLIAKDNMRESLKTDIASIEERLIKLTEEKDRLQEEARRFEEYQEKTQDLINHKMLIPYAQLQDLKERQKHIKKERDLAKKKLENFKSNTRPIEIQLQQAQQEYEVQNGKFQESKSAYQELVTKYDNRKEEISKNLDTIAGLKMTKTTLANKNEMKRVELDKLRQEKEELLLKLNSMPQVDENDLLMNKTLRDEKHDEINDLDADVNNSQDKSDSLRSQLSKLKKNIQEQEKKSSSNDKIVVLESNGRYRSDLLDNAYGAHMYLRGQAELKDLYFEAPVVSCEIINKKYAKFVEKVIDNNTLLSLTIPSQEVYDKISQVLFSKYNAPLRITKEVAYTNQMNQAELNSYGFEGFLSDYISGPKDVLNMLNVISKVNLIPVSSKPLSDQQFNKLLQPDGRGRIPFMKFIAGDSLFTVSRSKYGSKQYFYTTESVSEARFFGSTGLTQEVKRQIIENIESMTREYRTIRSELERVVNNSEPIKMKRLSVQKEIDGIKAEVDRLQNLKKGKARLETFILQKDERIKKMERDAEKDYTEKIKVIEKKVKEKYDNYAKDTSDLSNIIGKLTSSSIKLDQDEFLILQTQNRIVTAEQLKNNLMQYKESLEKAYEEAKRKYNEIKKSDAAQKIREQNASYTDVQREVLSHLAGTYMDSNTLTEKNIREKIQLLEDERALMSTADQSSIETLKNKLYEIEVSERELPNLRNKKEQLDERIDKIYDQWEPELSNLVLKISKAFQKKFTTVASDGQVELAKEQRFKDWKLQILVKFRENSDLKVLDHQSQSGGERAVSTIFYIMSLQGLTDAPFRIVDEINQGMDPRNEKMAHKYLVHTACQNNKSQYFLVTPKLLTGLYYHPDMVIHCIYTGPLIDAVEKDSDKPDFMDLTRSALVAVT</sequence>
<keyword evidence="9" id="KW-0539">Nucleus</keyword>
<organism evidence="12 13">
    <name type="scientific">Debaryomyces hansenii (strain ATCC 36239 / CBS 767 / BCRC 21394 / JCM 1990 / NBRC 0083 / IGC 2968)</name>
    <name type="common">Yeast</name>
    <name type="synonym">Torulaspora hansenii</name>
    <dbReference type="NCBI Taxonomy" id="284592"/>
    <lineage>
        <taxon>Eukaryota</taxon>
        <taxon>Fungi</taxon>
        <taxon>Dikarya</taxon>
        <taxon>Ascomycota</taxon>
        <taxon>Saccharomycotina</taxon>
        <taxon>Pichiomycetes</taxon>
        <taxon>Debaryomycetaceae</taxon>
        <taxon>Debaryomyces</taxon>
    </lineage>
</organism>
<dbReference type="OMA" id="RFWTSQP"/>
<evidence type="ECO:0000256" key="3">
    <source>
        <dbReference type="ARBA" id="ARBA00010171"/>
    </source>
</evidence>
<evidence type="ECO:0000256" key="6">
    <source>
        <dbReference type="ARBA" id="ARBA00022741"/>
    </source>
</evidence>
<comment type="similarity">
    <text evidence="3">Belongs to the SMC family. SMC5 subfamily.</text>
</comment>
<dbReference type="AlphaFoldDB" id="B5RSV2"/>
<evidence type="ECO:0000256" key="4">
    <source>
        <dbReference type="ARBA" id="ARBA00018687"/>
    </source>
</evidence>
<dbReference type="FunFam" id="3.40.50.300:FF:001301">
    <property type="entry name" value="Structural maintenance of chromosomes 5"/>
    <property type="match status" value="1"/>
</dbReference>
<name>B5RSV2_DEBHA</name>
<evidence type="ECO:0000256" key="8">
    <source>
        <dbReference type="ARBA" id="ARBA00023054"/>
    </source>
</evidence>
<dbReference type="SUPFAM" id="SSF52540">
    <property type="entry name" value="P-loop containing nucleoside triphosphate hydrolases"/>
    <property type="match status" value="2"/>
</dbReference>
<feature type="coiled-coil region" evidence="10">
    <location>
        <begin position="344"/>
        <end position="431"/>
    </location>
</feature>
<gene>
    <name evidence="12" type="ordered locus">DEHA2A12606g</name>
</gene>
<evidence type="ECO:0000256" key="10">
    <source>
        <dbReference type="SAM" id="Coils"/>
    </source>
</evidence>
<dbReference type="GO" id="GO:0000724">
    <property type="term" value="P:double-strand break repair via homologous recombination"/>
    <property type="evidence" value="ECO:0007669"/>
    <property type="project" value="TreeGrafter"/>
</dbReference>
<dbReference type="GO" id="GO:0007059">
    <property type="term" value="P:chromosome segregation"/>
    <property type="evidence" value="ECO:0007669"/>
    <property type="project" value="UniProtKB-ARBA"/>
</dbReference>
<evidence type="ECO:0000259" key="11">
    <source>
        <dbReference type="Pfam" id="PF13476"/>
    </source>
</evidence>
<dbReference type="HOGENOM" id="CLU_004969_2_0_1"/>
<dbReference type="GeneID" id="8998099"/>
<dbReference type="OrthoDB" id="10254973at2759"/>
<feature type="coiled-coil region" evidence="10">
    <location>
        <begin position="207"/>
        <end position="287"/>
    </location>
</feature>
<dbReference type="RefSeq" id="XP_002770032.1">
    <property type="nucleotide sequence ID" value="XM_002769986.1"/>
</dbReference>
<reference evidence="12 13" key="1">
    <citation type="journal article" date="2004" name="Nature">
        <title>Genome evolution in yeasts.</title>
        <authorList>
            <consortium name="Genolevures"/>
            <person name="Dujon B."/>
            <person name="Sherman D."/>
            <person name="Fischer G."/>
            <person name="Durrens P."/>
            <person name="Casaregola S."/>
            <person name="Lafontaine I."/>
            <person name="de Montigny J."/>
            <person name="Marck C."/>
            <person name="Neuveglise C."/>
            <person name="Talla E."/>
            <person name="Goffard N."/>
            <person name="Frangeul L."/>
            <person name="Aigle M."/>
            <person name="Anthouard V."/>
            <person name="Babour A."/>
            <person name="Barbe V."/>
            <person name="Barnay S."/>
            <person name="Blanchin S."/>
            <person name="Beckerich J.M."/>
            <person name="Beyne E."/>
            <person name="Bleykasten C."/>
            <person name="Boisrame A."/>
            <person name="Boyer J."/>
            <person name="Cattolico L."/>
            <person name="Confanioleri F."/>
            <person name="de Daruvar A."/>
            <person name="Despons L."/>
            <person name="Fabre E."/>
            <person name="Fairhead C."/>
            <person name="Ferry-Dumazet H."/>
            <person name="Groppi A."/>
            <person name="Hantraye F."/>
            <person name="Hennequin C."/>
            <person name="Jauniaux N."/>
            <person name="Joyet P."/>
            <person name="Kachouri R."/>
            <person name="Kerrest A."/>
            <person name="Koszul R."/>
            <person name="Lemaire M."/>
            <person name="Lesur I."/>
            <person name="Ma L."/>
            <person name="Muller H."/>
            <person name="Nicaud J.M."/>
            <person name="Nikolski M."/>
            <person name="Oztas S."/>
            <person name="Ozier-Kalogeropoulos O."/>
            <person name="Pellenz S."/>
            <person name="Potier S."/>
            <person name="Richard G.F."/>
            <person name="Straub M.L."/>
            <person name="Suleau A."/>
            <person name="Swennene D."/>
            <person name="Tekaia F."/>
            <person name="Wesolowski-Louvel M."/>
            <person name="Westhof E."/>
            <person name="Wirth B."/>
            <person name="Zeniou-Meyer M."/>
            <person name="Zivanovic I."/>
            <person name="Bolotin-Fukuhara M."/>
            <person name="Thierry A."/>
            <person name="Bouchier C."/>
            <person name="Caudron B."/>
            <person name="Scarpelli C."/>
            <person name="Gaillardin C."/>
            <person name="Weissenbach J."/>
            <person name="Wincker P."/>
            <person name="Souciet J.L."/>
        </authorList>
    </citation>
    <scope>NUCLEOTIDE SEQUENCE [LARGE SCALE GENOMIC DNA]</scope>
    <source>
        <strain evidence="13">ATCC 36239 / CBS 767 / BCRC 21394 / JCM 1990 / NBRC 0083 / IGC 2968</strain>
    </source>
</reference>
<accession>B5RSV2</accession>
<dbReference type="InterPro" id="IPR027417">
    <property type="entry name" value="P-loop_NTPase"/>
</dbReference>
<dbReference type="GO" id="GO:0003697">
    <property type="term" value="F:single-stranded DNA binding"/>
    <property type="evidence" value="ECO:0007669"/>
    <property type="project" value="TreeGrafter"/>
</dbReference>
<feature type="domain" description="Rad50/SbcC-type AAA" evidence="11">
    <location>
        <begin position="41"/>
        <end position="275"/>
    </location>
</feature>
<dbReference type="KEGG" id="dha:DEHA2A12606g"/>
<dbReference type="GO" id="GO:0030915">
    <property type="term" value="C:Smc5-Smc6 complex"/>
    <property type="evidence" value="ECO:0007669"/>
    <property type="project" value="UniProtKB-ARBA"/>
</dbReference>
<dbReference type="VEuPathDB" id="FungiDB:DEHA2A12606g"/>
<dbReference type="GO" id="GO:0005524">
    <property type="term" value="F:ATP binding"/>
    <property type="evidence" value="ECO:0007669"/>
    <property type="project" value="UniProtKB-KW"/>
</dbReference>
<dbReference type="InterPro" id="IPR038729">
    <property type="entry name" value="Rad50/SbcC_AAA"/>
</dbReference>
<keyword evidence="7" id="KW-0067">ATP-binding</keyword>
<dbReference type="STRING" id="284592.B5RSV2"/>
<evidence type="ECO:0000256" key="2">
    <source>
        <dbReference type="ARBA" id="ARBA00004286"/>
    </source>
</evidence>
<dbReference type="PANTHER" id="PTHR45916">
    <property type="entry name" value="STRUCTURAL MAINTENANCE OF CHROMOSOMES PROTEIN 5"/>
    <property type="match status" value="1"/>
</dbReference>
<evidence type="ECO:0000313" key="12">
    <source>
        <dbReference type="EMBL" id="CAR65408.1"/>
    </source>
</evidence>
<dbReference type="InParanoid" id="B5RSV2"/>
<feature type="coiled-coil region" evidence="10">
    <location>
        <begin position="786"/>
        <end position="817"/>
    </location>
</feature>
<protein>
    <recommendedName>
        <fullName evidence="4">Structural maintenance of chromosomes protein 5</fullName>
    </recommendedName>
</protein>
<comment type="subcellular location">
    <subcellularLocation>
        <location evidence="2">Chromosome</location>
    </subcellularLocation>
    <subcellularLocation>
        <location evidence="1">Nucleus</location>
    </subcellularLocation>
</comment>
<evidence type="ECO:0000256" key="1">
    <source>
        <dbReference type="ARBA" id="ARBA00004123"/>
    </source>
</evidence>
<keyword evidence="13" id="KW-1185">Reference proteome</keyword>
<dbReference type="FunCoup" id="B5RSV2">
    <property type="interactions" value="1060"/>
</dbReference>